<name>A0ABQ7KYS1_BRACM</name>
<dbReference type="Proteomes" id="UP000823674">
    <property type="component" value="Chromosome A07"/>
</dbReference>
<dbReference type="Gene3D" id="2.40.50.140">
    <property type="entry name" value="Nucleic acid-binding proteins"/>
    <property type="match status" value="3"/>
</dbReference>
<organism evidence="1 2">
    <name type="scientific">Brassica rapa subsp. trilocularis</name>
    <dbReference type="NCBI Taxonomy" id="1813537"/>
    <lineage>
        <taxon>Eukaryota</taxon>
        <taxon>Viridiplantae</taxon>
        <taxon>Streptophyta</taxon>
        <taxon>Embryophyta</taxon>
        <taxon>Tracheophyta</taxon>
        <taxon>Spermatophyta</taxon>
        <taxon>Magnoliopsida</taxon>
        <taxon>eudicotyledons</taxon>
        <taxon>Gunneridae</taxon>
        <taxon>Pentapetalae</taxon>
        <taxon>rosids</taxon>
        <taxon>malvids</taxon>
        <taxon>Brassicales</taxon>
        <taxon>Brassicaceae</taxon>
        <taxon>Brassiceae</taxon>
        <taxon>Brassica</taxon>
    </lineage>
</organism>
<proteinExistence type="predicted"/>
<comment type="caution">
    <text evidence="1">The sequence shown here is derived from an EMBL/GenBank/DDBJ whole genome shotgun (WGS) entry which is preliminary data.</text>
</comment>
<reference evidence="1 2" key="1">
    <citation type="submission" date="2021-03" db="EMBL/GenBank/DDBJ databases">
        <authorList>
            <person name="King G.J."/>
            <person name="Bancroft I."/>
            <person name="Baten A."/>
            <person name="Bloomfield J."/>
            <person name="Borpatragohain P."/>
            <person name="He Z."/>
            <person name="Irish N."/>
            <person name="Irwin J."/>
            <person name="Liu K."/>
            <person name="Mauleon R.P."/>
            <person name="Moore J."/>
            <person name="Morris R."/>
            <person name="Ostergaard L."/>
            <person name="Wang B."/>
            <person name="Wells R."/>
        </authorList>
    </citation>
    <scope>NUCLEOTIDE SEQUENCE [LARGE SCALE GENOMIC DNA]</scope>
    <source>
        <strain evidence="1">R-o-18</strain>
        <tissue evidence="1">Leaf</tissue>
    </source>
</reference>
<dbReference type="EMBL" id="JADBGQ010000009">
    <property type="protein sequence ID" value="KAG5378223.1"/>
    <property type="molecule type" value="Genomic_DNA"/>
</dbReference>
<accession>A0ABQ7KYS1</accession>
<dbReference type="CDD" id="cd04480">
    <property type="entry name" value="RPA1_DBD_A_like"/>
    <property type="match status" value="1"/>
</dbReference>
<dbReference type="PANTHER" id="PTHR47165">
    <property type="entry name" value="OS03G0429900 PROTEIN"/>
    <property type="match status" value="1"/>
</dbReference>
<dbReference type="InterPro" id="IPR012340">
    <property type="entry name" value="NA-bd_OB-fold"/>
</dbReference>
<keyword evidence="2" id="KW-1185">Reference proteome</keyword>
<feature type="non-terminal residue" evidence="1">
    <location>
        <position position="549"/>
    </location>
</feature>
<sequence length="549" mass="60938">MASTYKLLADLRAGRCSNTAEVCLLRFLEARNINKGGELMSVDMLLLDENSTLVHGFVSVLRQLRFRNRLTEGSVYSLRGFDVTRNSPKFRLSDGIVSICFNDETAFEQLGMSVWNIPTEHFRFRPYDQILELTNTGKQLSDVMGELCEIRRTINDRIPGAQCVMLTLRLGRDSTVCVSLFDSLAHAFHGKLDCYGREPRIFIATSPPSSILRWLRSVVGKAEFDRRVLKFYLDSATCLPGGGTGQSASSSKVDHAQKIEPLNVSELNQFVVTSEPQIIEFLCTAKVSEIQLGEGGVILDVRIVQKSSFERRLHSRVSHAMKPMPCVNSGKLFLLSGYVYRVIIYVTNGTGTAAFLGFDKEVAKLTHVLASEAAQIVGVGATAQVDVDLPCSLADLVGNTYTFQLKLTDFNFTANHQTFTISRIFPVRELAPIPTFDEGADVTEPALLQNHSPGADGTIPQREVVATEEADLAETVRRYKWDLVTCTDCQATVWNAEAVVQDTQNSPRKFSICCQQGRVKLPPRRQPPSPLKELLETTSFKIQIRVANG</sequence>
<protein>
    <recommendedName>
        <fullName evidence="3">Replication factor A C-terminal domain-containing protein</fullName>
    </recommendedName>
</protein>
<evidence type="ECO:0008006" key="3">
    <source>
        <dbReference type="Google" id="ProtNLM"/>
    </source>
</evidence>
<dbReference type="PANTHER" id="PTHR47165:SF4">
    <property type="entry name" value="OS03G0429900 PROTEIN"/>
    <property type="match status" value="1"/>
</dbReference>
<gene>
    <name evidence="1" type="primary">A07g502490.1_BraROA</name>
    <name evidence="1" type="ORF">IGI04_026065</name>
</gene>
<evidence type="ECO:0000313" key="1">
    <source>
        <dbReference type="EMBL" id="KAG5378223.1"/>
    </source>
</evidence>
<evidence type="ECO:0000313" key="2">
    <source>
        <dbReference type="Proteomes" id="UP000823674"/>
    </source>
</evidence>